<dbReference type="Pfam" id="PF09945">
    <property type="entry name" value="DUF2177"/>
    <property type="match status" value="1"/>
</dbReference>
<evidence type="ECO:0000313" key="3">
    <source>
        <dbReference type="Proteomes" id="UP000614811"/>
    </source>
</evidence>
<dbReference type="AlphaFoldDB" id="A0A918RHD1"/>
<feature type="transmembrane region" description="Helical" evidence="1">
    <location>
        <begin position="74"/>
        <end position="97"/>
    </location>
</feature>
<dbReference type="InterPro" id="IPR018687">
    <property type="entry name" value="DUF2177_membr"/>
</dbReference>
<accession>A0A918RHD1</accession>
<organism evidence="2 3">
    <name type="scientific">Arenicella chitinivorans</name>
    <dbReference type="NCBI Taxonomy" id="1329800"/>
    <lineage>
        <taxon>Bacteria</taxon>
        <taxon>Pseudomonadati</taxon>
        <taxon>Pseudomonadota</taxon>
        <taxon>Gammaproteobacteria</taxon>
        <taxon>Arenicellales</taxon>
        <taxon>Arenicellaceae</taxon>
        <taxon>Arenicella</taxon>
    </lineage>
</organism>
<feature type="transmembrane region" description="Helical" evidence="1">
    <location>
        <begin position="43"/>
        <end position="62"/>
    </location>
</feature>
<proteinExistence type="predicted"/>
<keyword evidence="1" id="KW-0812">Transmembrane</keyword>
<dbReference type="Proteomes" id="UP000614811">
    <property type="component" value="Unassembled WGS sequence"/>
</dbReference>
<reference evidence="2" key="2">
    <citation type="submission" date="2020-09" db="EMBL/GenBank/DDBJ databases">
        <authorList>
            <person name="Sun Q."/>
            <person name="Kim S."/>
        </authorList>
    </citation>
    <scope>NUCLEOTIDE SEQUENCE</scope>
    <source>
        <strain evidence="2">KCTC 12711</strain>
    </source>
</reference>
<dbReference type="RefSeq" id="WP_189398248.1">
    <property type="nucleotide sequence ID" value="NZ_BMXA01000001.1"/>
</dbReference>
<sequence>MNYVIAFLGFLTSFLVLDSIWISQVVVGMYRTQVNHLMAQDANVLAAVLFYILYAAAAVFFCRPAIKRGSPRLAVVYGGTTGGLAYGTYALTNFAVLDGWTWQLVVADVLWGITVTAVCCAIAVFVTRWRNTSVT</sequence>
<feature type="transmembrane region" description="Helical" evidence="1">
    <location>
        <begin position="109"/>
        <end position="129"/>
    </location>
</feature>
<evidence type="ECO:0000313" key="2">
    <source>
        <dbReference type="EMBL" id="GGZ98121.1"/>
    </source>
</evidence>
<protein>
    <submittedName>
        <fullName evidence="2">Membrane protein</fullName>
    </submittedName>
</protein>
<dbReference type="EMBL" id="BMXA01000001">
    <property type="protein sequence ID" value="GGZ98121.1"/>
    <property type="molecule type" value="Genomic_DNA"/>
</dbReference>
<keyword evidence="3" id="KW-1185">Reference proteome</keyword>
<reference evidence="2" key="1">
    <citation type="journal article" date="2014" name="Int. J. Syst. Evol. Microbiol.">
        <title>Complete genome sequence of Corynebacterium casei LMG S-19264T (=DSM 44701T), isolated from a smear-ripened cheese.</title>
        <authorList>
            <consortium name="US DOE Joint Genome Institute (JGI-PGF)"/>
            <person name="Walter F."/>
            <person name="Albersmeier A."/>
            <person name="Kalinowski J."/>
            <person name="Ruckert C."/>
        </authorList>
    </citation>
    <scope>NUCLEOTIDE SEQUENCE</scope>
    <source>
        <strain evidence="2">KCTC 12711</strain>
    </source>
</reference>
<keyword evidence="1" id="KW-1133">Transmembrane helix</keyword>
<keyword evidence="1" id="KW-0472">Membrane</keyword>
<gene>
    <name evidence="2" type="ORF">GCM10008090_03120</name>
</gene>
<name>A0A918RHD1_9GAMM</name>
<comment type="caution">
    <text evidence="2">The sequence shown here is derived from an EMBL/GenBank/DDBJ whole genome shotgun (WGS) entry which is preliminary data.</text>
</comment>
<evidence type="ECO:0000256" key="1">
    <source>
        <dbReference type="SAM" id="Phobius"/>
    </source>
</evidence>